<keyword evidence="2" id="KW-1185">Reference proteome</keyword>
<dbReference type="AlphaFoldDB" id="A0A0M8ZW73"/>
<proteinExistence type="predicted"/>
<accession>A0A0M8ZW73</accession>
<gene>
    <name evidence="1" type="ORF">WN51_01469</name>
</gene>
<dbReference type="EMBL" id="KQ435821">
    <property type="protein sequence ID" value="KOX72370.1"/>
    <property type="molecule type" value="Genomic_DNA"/>
</dbReference>
<protein>
    <submittedName>
        <fullName evidence="1">Uncharacterized protein</fullName>
    </submittedName>
</protein>
<dbReference type="Proteomes" id="UP000053105">
    <property type="component" value="Unassembled WGS sequence"/>
</dbReference>
<dbReference type="OrthoDB" id="10579929at2759"/>
<evidence type="ECO:0000313" key="2">
    <source>
        <dbReference type="Proteomes" id="UP000053105"/>
    </source>
</evidence>
<name>A0A0M8ZW73_9HYME</name>
<sequence length="218" mass="24073">MLFWKNLFKKIALPKRREKTLSIKKVLRAIETEANVTEGIRNLTEMLFGRTLDLTGIKLPSHSPHSEPFPRERSPPFLVMNSLKEFLQYFCGASSLSTPQLLGNGIAMEMGTKMGPSAVGCGNLVAAVATVSPLSFNSPSSSSALTRIWVNICSLIQRPRSIFINLDTSSALSMTDWKVPDCTLQFFQPSMMPRAKELRQHNELSATVSLPISSITGE</sequence>
<evidence type="ECO:0000313" key="1">
    <source>
        <dbReference type="EMBL" id="KOX72370.1"/>
    </source>
</evidence>
<reference evidence="1 2" key="1">
    <citation type="submission" date="2015-07" db="EMBL/GenBank/DDBJ databases">
        <title>The genome of Melipona quadrifasciata.</title>
        <authorList>
            <person name="Pan H."/>
            <person name="Kapheim K."/>
        </authorList>
    </citation>
    <scope>NUCLEOTIDE SEQUENCE [LARGE SCALE GENOMIC DNA]</scope>
    <source>
        <strain evidence="1">0111107301</strain>
        <tissue evidence="1">Whole body</tissue>
    </source>
</reference>
<organism evidence="1 2">
    <name type="scientific">Melipona quadrifasciata</name>
    <dbReference type="NCBI Taxonomy" id="166423"/>
    <lineage>
        <taxon>Eukaryota</taxon>
        <taxon>Metazoa</taxon>
        <taxon>Ecdysozoa</taxon>
        <taxon>Arthropoda</taxon>
        <taxon>Hexapoda</taxon>
        <taxon>Insecta</taxon>
        <taxon>Pterygota</taxon>
        <taxon>Neoptera</taxon>
        <taxon>Endopterygota</taxon>
        <taxon>Hymenoptera</taxon>
        <taxon>Apocrita</taxon>
        <taxon>Aculeata</taxon>
        <taxon>Apoidea</taxon>
        <taxon>Anthophila</taxon>
        <taxon>Apidae</taxon>
        <taxon>Melipona</taxon>
    </lineage>
</organism>